<dbReference type="CDD" id="cd01745">
    <property type="entry name" value="GATase1_2"/>
    <property type="match status" value="1"/>
</dbReference>
<dbReference type="Gene3D" id="3.40.50.880">
    <property type="match status" value="1"/>
</dbReference>
<dbReference type="PANTHER" id="PTHR43235:SF1">
    <property type="entry name" value="GLUTAMINE AMIDOTRANSFERASE PB2B2.05-RELATED"/>
    <property type="match status" value="1"/>
</dbReference>
<keyword evidence="2" id="KW-1185">Reference proteome</keyword>
<dbReference type="RefSeq" id="WP_156805149.1">
    <property type="nucleotide sequence ID" value="NZ_JBHSOJ010000016.1"/>
</dbReference>
<dbReference type="EMBL" id="JBHSOJ010000016">
    <property type="protein sequence ID" value="MFC5631367.1"/>
    <property type="molecule type" value="Genomic_DNA"/>
</dbReference>
<dbReference type="Pfam" id="PF07722">
    <property type="entry name" value="Peptidase_C26"/>
    <property type="match status" value="1"/>
</dbReference>
<proteinExistence type="predicted"/>
<dbReference type="InterPro" id="IPR011697">
    <property type="entry name" value="Peptidase_C26"/>
</dbReference>
<dbReference type="Proteomes" id="UP001596110">
    <property type="component" value="Unassembled WGS sequence"/>
</dbReference>
<evidence type="ECO:0000313" key="1">
    <source>
        <dbReference type="EMBL" id="MFC5631367.1"/>
    </source>
</evidence>
<evidence type="ECO:0000313" key="2">
    <source>
        <dbReference type="Proteomes" id="UP001596110"/>
    </source>
</evidence>
<accession>A0ABW0UFG8</accession>
<dbReference type="SUPFAM" id="SSF52317">
    <property type="entry name" value="Class I glutamine amidotransferase-like"/>
    <property type="match status" value="1"/>
</dbReference>
<gene>
    <name evidence="1" type="ORF">ACFPQ3_07210</name>
</gene>
<keyword evidence="1" id="KW-0378">Hydrolase</keyword>
<comment type="caution">
    <text evidence="1">The sequence shown here is derived from an EMBL/GenBank/DDBJ whole genome shotgun (WGS) entry which is preliminary data.</text>
</comment>
<dbReference type="GO" id="GO:0016787">
    <property type="term" value="F:hydrolase activity"/>
    <property type="evidence" value="ECO:0007669"/>
    <property type="project" value="UniProtKB-KW"/>
</dbReference>
<sequence>MCYKKTPIIGISASIIVDQGGMFPGYHRAYVNEDYVHSITQNGGIPMILPVSSDREVLDGYMEGIDGLLLSGGHDICPLNYGEEPSPKLGDTFPARDQFDFALLEKAKEKNIPILGICRGAQIINVNHGGTLWQDLSYANQPFLKHWQEHYPDLATHSVILEKDSLLMQIFGQEKMLVNSFHHQIVREVGENLRVVARAMDGVVEAIEHTDYRFMIGVQWHPEMLHKSMLEMNQLFKAFIEEAKVKPVARVEKATELVS</sequence>
<dbReference type="PROSITE" id="PS51273">
    <property type="entry name" value="GATASE_TYPE_1"/>
    <property type="match status" value="1"/>
</dbReference>
<dbReference type="InterPro" id="IPR044668">
    <property type="entry name" value="PuuD-like"/>
</dbReference>
<organism evidence="1 2">
    <name type="scientific">Streptococcus caledonicus</name>
    <dbReference type="NCBI Taxonomy" id="2614158"/>
    <lineage>
        <taxon>Bacteria</taxon>
        <taxon>Bacillati</taxon>
        <taxon>Bacillota</taxon>
        <taxon>Bacilli</taxon>
        <taxon>Lactobacillales</taxon>
        <taxon>Streptococcaceae</taxon>
        <taxon>Streptococcus</taxon>
    </lineage>
</organism>
<reference evidence="2" key="1">
    <citation type="journal article" date="2019" name="Int. J. Syst. Evol. Microbiol.">
        <title>The Global Catalogue of Microorganisms (GCM) 10K type strain sequencing project: providing services to taxonomists for standard genome sequencing and annotation.</title>
        <authorList>
            <consortium name="The Broad Institute Genomics Platform"/>
            <consortium name="The Broad Institute Genome Sequencing Center for Infectious Disease"/>
            <person name="Wu L."/>
            <person name="Ma J."/>
        </authorList>
    </citation>
    <scope>NUCLEOTIDE SEQUENCE [LARGE SCALE GENOMIC DNA]</scope>
    <source>
        <strain evidence="2">DT43</strain>
    </source>
</reference>
<dbReference type="InterPro" id="IPR029062">
    <property type="entry name" value="Class_I_gatase-like"/>
</dbReference>
<dbReference type="PANTHER" id="PTHR43235">
    <property type="entry name" value="GLUTAMINE AMIDOTRANSFERASE PB2B2.05-RELATED"/>
    <property type="match status" value="1"/>
</dbReference>
<name>A0ABW0UFG8_9STRE</name>
<protein>
    <submittedName>
        <fullName evidence="1">Gamma-glutamyl-gamma-aminobutyrate hydrolase family protein</fullName>
    </submittedName>
</protein>